<dbReference type="AlphaFoldDB" id="A0A2J8A8L1"/>
<dbReference type="InterPro" id="IPR018392">
    <property type="entry name" value="LysM"/>
</dbReference>
<accession>A0A2J8A8L1</accession>
<sequence>MFVEAAIPQGLLPSAAGRPDAEQGWSFGPFRLPAFPPVQPLQRQRGASGAPLASGVAEAAQHLKDLVSGLIPHSGRGGTASGSGAAPAPMHGRKAAGVRLEYSEDTPRLVGKRSIAHRPRTALPLSGWEPLYDDRDSRWWDITETAVHGSYSWALQDYQADRPDAPVPGDAWRAEAPSEEELPPVLTCRDLVKQMLLDQHGRGDAVQCAFPDQPCPIGSYKVMAFTSPVPSEDEAANYCDRHFYVQHKDVSLTMQPGDKLEDVAGFFKVPVDDLYDANPGLSAWPQDRPVDRERSVMVRGANVWSHKPSEWMPPRLHDGAGRAIHNPARAVPAYSDEEGELLDLPSTYCCSFCVRRGEAKTGPQPRAPISQE</sequence>
<dbReference type="EMBL" id="PGGS01000112">
    <property type="protein sequence ID" value="PNH08876.1"/>
    <property type="molecule type" value="Genomic_DNA"/>
</dbReference>
<dbReference type="CDD" id="cd00118">
    <property type="entry name" value="LysM"/>
    <property type="match status" value="1"/>
</dbReference>
<comment type="caution">
    <text evidence="1">The sequence shown here is derived from an EMBL/GenBank/DDBJ whole genome shotgun (WGS) entry which is preliminary data.</text>
</comment>
<gene>
    <name evidence="1" type="ORF">TSOC_004525</name>
</gene>
<dbReference type="OrthoDB" id="524223at2759"/>
<evidence type="ECO:0000313" key="1">
    <source>
        <dbReference type="EMBL" id="PNH08876.1"/>
    </source>
</evidence>
<keyword evidence="2" id="KW-1185">Reference proteome</keyword>
<reference evidence="1 2" key="1">
    <citation type="journal article" date="2017" name="Mol. Biol. Evol.">
        <title>The 4-celled Tetrabaena socialis nuclear genome reveals the essential components for genetic control of cell number at the origin of multicellularity in the volvocine lineage.</title>
        <authorList>
            <person name="Featherston J."/>
            <person name="Arakaki Y."/>
            <person name="Hanschen E.R."/>
            <person name="Ferris P.J."/>
            <person name="Michod R.E."/>
            <person name="Olson B.J.S.C."/>
            <person name="Nozaki H."/>
            <person name="Durand P.M."/>
        </authorList>
    </citation>
    <scope>NUCLEOTIDE SEQUENCE [LARGE SCALE GENOMIC DNA]</scope>
    <source>
        <strain evidence="1 2">NIES-571</strain>
    </source>
</reference>
<protein>
    <recommendedName>
        <fullName evidence="3">LysM domain-containing protein</fullName>
    </recommendedName>
</protein>
<evidence type="ECO:0008006" key="3">
    <source>
        <dbReference type="Google" id="ProtNLM"/>
    </source>
</evidence>
<evidence type="ECO:0000313" key="2">
    <source>
        <dbReference type="Proteomes" id="UP000236333"/>
    </source>
</evidence>
<organism evidence="1 2">
    <name type="scientific">Tetrabaena socialis</name>
    <dbReference type="NCBI Taxonomy" id="47790"/>
    <lineage>
        <taxon>Eukaryota</taxon>
        <taxon>Viridiplantae</taxon>
        <taxon>Chlorophyta</taxon>
        <taxon>core chlorophytes</taxon>
        <taxon>Chlorophyceae</taxon>
        <taxon>CS clade</taxon>
        <taxon>Chlamydomonadales</taxon>
        <taxon>Tetrabaenaceae</taxon>
        <taxon>Tetrabaena</taxon>
    </lineage>
</organism>
<proteinExistence type="predicted"/>
<name>A0A2J8A8L1_9CHLO</name>
<dbReference type="Proteomes" id="UP000236333">
    <property type="component" value="Unassembled WGS sequence"/>
</dbReference>